<protein>
    <recommendedName>
        <fullName evidence="4">Polysaccharide polymerase</fullName>
    </recommendedName>
</protein>
<sequence length="472" mass="54155">MNLRTFLIFVYLVTSIPLFLFFYTDISVWLSFFVNYLFITAITYYHLEVEKTYSPFLSAYIVFNFLFFIVAPIIQINAIDPEVNTFINFFPYSSNVVIYTNAVILFFNIIFFLSYVHFKSKRVYIKALPKSPSPFTPIIAITLVIICAVILITNFGFLINEIERANWMKPDTSVGSLLIRKKVLFLVPLGGVAICFSYLRSKVKLSRNSIIIFGVMLIMLFILLVLKNPLTEKRNALGPIYISLIYLFFPKIINKNAKSFLFLFISMIIAFPLISALTHLRITFQEMIEHPEEIVEYLQKEGILRAFSTLHYDAYANIIATVDYVKLNGLEYGHQLLSSLLFFIPRGIWEGKPYSTGQVVGDHLIEEYGFRFNNISNPIVSEGYINFGWVGVFLMAIALSFAIIKLMQWLNSGDALKEIISFYFAIHLLFLLRGDFTNGYAYFIGTLLGVVVIPKIIEKCITFSFSKSKTSS</sequence>
<dbReference type="OrthoDB" id="8229713at2"/>
<evidence type="ECO:0000256" key="1">
    <source>
        <dbReference type="SAM" id="Phobius"/>
    </source>
</evidence>
<gene>
    <name evidence="2" type="ordered locus">CA2559_02930</name>
</gene>
<feature type="transmembrane region" description="Helical" evidence="1">
    <location>
        <begin position="5"/>
        <end position="23"/>
    </location>
</feature>
<dbReference type="GeneID" id="89452380"/>
<keyword evidence="1" id="KW-1133">Transmembrane helix</keyword>
<feature type="transmembrane region" description="Helical" evidence="1">
    <location>
        <begin position="236"/>
        <end position="253"/>
    </location>
</feature>
<feature type="transmembrane region" description="Helical" evidence="1">
    <location>
        <begin position="138"/>
        <end position="159"/>
    </location>
</feature>
<feature type="transmembrane region" description="Helical" evidence="1">
    <location>
        <begin position="211"/>
        <end position="230"/>
    </location>
</feature>
<feature type="transmembrane region" description="Helical" evidence="1">
    <location>
        <begin position="179"/>
        <end position="199"/>
    </location>
</feature>
<name>A3U608_CROAH</name>
<keyword evidence="3" id="KW-1185">Reference proteome</keyword>
<dbReference type="STRING" id="216432.CA2559_02930"/>
<feature type="transmembrane region" description="Helical" evidence="1">
    <location>
        <begin position="59"/>
        <end position="78"/>
    </location>
</feature>
<feature type="transmembrane region" description="Helical" evidence="1">
    <location>
        <begin position="98"/>
        <end position="118"/>
    </location>
</feature>
<keyword evidence="1" id="KW-0472">Membrane</keyword>
<dbReference type="HOGENOM" id="CLU_568303_0_0_10"/>
<organism evidence="2 3">
    <name type="scientific">Croceibacter atlanticus (strain ATCC BAA-628 / JCM 21780 / CIP 108009 / IAM 15332 / KCTC 12090 / HTCC2559)</name>
    <dbReference type="NCBI Taxonomy" id="216432"/>
    <lineage>
        <taxon>Bacteria</taxon>
        <taxon>Pseudomonadati</taxon>
        <taxon>Bacteroidota</taxon>
        <taxon>Flavobacteriia</taxon>
        <taxon>Flavobacteriales</taxon>
        <taxon>Flavobacteriaceae</taxon>
        <taxon>Croceibacter</taxon>
    </lineage>
</organism>
<accession>A3U608</accession>
<dbReference type="EMBL" id="CP002046">
    <property type="protein sequence ID" value="EAP87675.1"/>
    <property type="molecule type" value="Genomic_DNA"/>
</dbReference>
<dbReference type="AlphaFoldDB" id="A3U608"/>
<feature type="transmembrane region" description="Helical" evidence="1">
    <location>
        <begin position="29"/>
        <end position="47"/>
    </location>
</feature>
<feature type="transmembrane region" description="Helical" evidence="1">
    <location>
        <begin position="260"/>
        <end position="282"/>
    </location>
</feature>
<proteinExistence type="predicted"/>
<dbReference type="Proteomes" id="UP000002297">
    <property type="component" value="Chromosome"/>
</dbReference>
<dbReference type="InterPro" id="IPR029468">
    <property type="entry name" value="O-ag_pol_Wzy"/>
</dbReference>
<evidence type="ECO:0000313" key="2">
    <source>
        <dbReference type="EMBL" id="EAP87675.1"/>
    </source>
</evidence>
<feature type="transmembrane region" description="Helical" evidence="1">
    <location>
        <begin position="384"/>
        <end position="404"/>
    </location>
</feature>
<dbReference type="eggNOG" id="ENOG502ZBP5">
    <property type="taxonomic scope" value="Bacteria"/>
</dbReference>
<reference evidence="2 3" key="1">
    <citation type="journal article" date="2010" name="J. Bacteriol.">
        <title>The complete genome sequence of Croceibacter atlanticus HTCC2559T.</title>
        <authorList>
            <person name="Oh H.M."/>
            <person name="Kang I."/>
            <person name="Ferriera S."/>
            <person name="Giovannoni S.J."/>
            <person name="Cho J.C."/>
        </authorList>
    </citation>
    <scope>NUCLEOTIDE SEQUENCE [LARGE SCALE GENOMIC DNA]</scope>
    <source>
        <strain evidence="3">ATCC BAA-628 / HTCC2559 / KCTC 12090</strain>
    </source>
</reference>
<dbReference type="RefSeq" id="WP_013186352.1">
    <property type="nucleotide sequence ID" value="NC_014230.1"/>
</dbReference>
<evidence type="ECO:0000313" key="3">
    <source>
        <dbReference type="Proteomes" id="UP000002297"/>
    </source>
</evidence>
<keyword evidence="1" id="KW-0812">Transmembrane</keyword>
<evidence type="ECO:0008006" key="4">
    <source>
        <dbReference type="Google" id="ProtNLM"/>
    </source>
</evidence>
<feature type="transmembrane region" description="Helical" evidence="1">
    <location>
        <begin position="439"/>
        <end position="457"/>
    </location>
</feature>
<feature type="transmembrane region" description="Helical" evidence="1">
    <location>
        <begin position="416"/>
        <end position="433"/>
    </location>
</feature>
<dbReference type="Pfam" id="PF14296">
    <property type="entry name" value="O-ag_pol_Wzy"/>
    <property type="match status" value="1"/>
</dbReference>
<dbReference type="KEGG" id="cat:CA2559_02930"/>